<dbReference type="GO" id="GO:0005615">
    <property type="term" value="C:extracellular space"/>
    <property type="evidence" value="ECO:0007669"/>
    <property type="project" value="InterPro"/>
</dbReference>
<feature type="disulfide bond" evidence="21">
    <location>
        <begin position="185"/>
        <end position="196"/>
    </location>
</feature>
<feature type="binding site" evidence="20">
    <location>
        <position position="417"/>
    </location>
    <ligand>
        <name>Fe(3+)</name>
        <dbReference type="ChEBI" id="CHEBI:29034"/>
        <label>1</label>
    </ligand>
</feature>
<keyword evidence="8" id="KW-0677">Repeat</keyword>
<keyword evidence="11 18" id="KW-0406">Ion transport</keyword>
<accession>A0A8C5MEC8</accession>
<feature type="disulfide bond" evidence="21">
    <location>
        <begin position="512"/>
        <end position="529"/>
    </location>
</feature>
<sequence>MRLKKVKRKSQQADKRVVCLNEIRWCTISEPENRKCNDMKTSFAQAQILPSLSCVSGESSSNCIQKLTSNQADAVTLDGSLIYEAGKHNNLKPVVAEVYDQDVGTSYYAVAVVRRSSSITIDNLKGARSCHTGIERTAGWKVPMGFLMDSGRMSVMGCTVPNAVSNFFSKSCVPGADKVNYPSLCELCSGSGTSKCNLDSNEPYYDYNGAFRCLAEGAGEVAFIKHSTVFENSDGNNPAQWANNIISADYQLLCRDGSRAEVDKWRQCNIARVPARAVVTRPEVDGSILYRFLHEGQQRFQDGSTFKMFDSTAYGGTNLLFKDSTVELRPITFQTYQEWLGKEYLQATQGIDCNPDQLPKMLRWCTLSTSEIWKCAAMASAFTNKTLYPSIQCVSADSTADCMKLIQEKQIDAVMLDGGDIYKAGKMYGLVPAAGESYLGNIDSYYAVALVHKNSSDAFTIHELKGRKSCHTGYERTAGWNVPIGALIRRKVIRPDGCNIAKAVASFFSKSCVPGANQKNFPPQLCELCKNNCDSSDSEPYFGYSGAFRCLAEKAGEVAFVKHSTVFENTNGNNTESWASGLASSDFQLLCPNGARAEVTQYVDCNWAQVPAHAVMVHPDTNIHAVFGLLDRAQEYYGSDDNSEFKMYDSAIYNSKDLIFKDSTNKIVPVKEKRTMENWLGTNYVDSIEGLQCSSSTGIHTRAGCILASSWLPRCPPQCDRASCFLEGSLRVT</sequence>
<evidence type="ECO:0000256" key="6">
    <source>
        <dbReference type="ARBA" id="ARBA00022723"/>
    </source>
</evidence>
<dbReference type="GO" id="GO:0005886">
    <property type="term" value="C:plasma membrane"/>
    <property type="evidence" value="ECO:0007669"/>
    <property type="project" value="UniProtKB-SubCell"/>
</dbReference>
<dbReference type="GeneTree" id="ENSGT00940000159265"/>
<evidence type="ECO:0000256" key="10">
    <source>
        <dbReference type="ARBA" id="ARBA00023004"/>
    </source>
</evidence>
<feature type="disulfide bond" evidence="21">
    <location>
        <begin position="26"/>
        <end position="63"/>
    </location>
</feature>
<dbReference type="SUPFAM" id="SSF53850">
    <property type="entry name" value="Periplasmic binding protein-like II"/>
    <property type="match status" value="2"/>
</dbReference>
<dbReference type="SMART" id="SM00094">
    <property type="entry name" value="TR_FER"/>
    <property type="match status" value="2"/>
</dbReference>
<dbReference type="PROSITE" id="PS00205">
    <property type="entry name" value="TRANSFERRIN_LIKE_1"/>
    <property type="match status" value="1"/>
</dbReference>
<keyword evidence="24" id="KW-1185">Reference proteome</keyword>
<feature type="binding site" evidence="20">
    <location>
        <position position="544"/>
    </location>
    <ligand>
        <name>Fe(3+)</name>
        <dbReference type="ChEBI" id="CHEBI:29034"/>
        <label>2</label>
    </ligand>
</feature>
<dbReference type="GO" id="GO:0006826">
    <property type="term" value="P:iron ion transport"/>
    <property type="evidence" value="ECO:0007669"/>
    <property type="project" value="UniProtKB-KW"/>
</dbReference>
<keyword evidence="2 18" id="KW-0813">Transport</keyword>
<evidence type="ECO:0000256" key="4">
    <source>
        <dbReference type="ARBA" id="ARBA00022496"/>
    </source>
</evidence>
<dbReference type="PROSITE" id="PS51408">
    <property type="entry name" value="TRANSFERRIN_LIKE_4"/>
    <property type="match status" value="2"/>
</dbReference>
<evidence type="ECO:0000256" key="9">
    <source>
        <dbReference type="ARBA" id="ARBA00022833"/>
    </source>
</evidence>
<keyword evidence="3" id="KW-1003">Cell membrane</keyword>
<dbReference type="InterPro" id="IPR018195">
    <property type="entry name" value="Transferrin_Fe_BS"/>
</dbReference>
<reference evidence="23" key="2">
    <citation type="submission" date="2025-09" db="UniProtKB">
        <authorList>
            <consortium name="Ensembl"/>
        </authorList>
    </citation>
    <scope>IDENTIFICATION</scope>
</reference>
<comment type="subcellular location">
    <subcellularLocation>
        <location evidence="1">Cell membrane</location>
        <topology evidence="1">Lipid-anchor</topology>
        <topology evidence="1">GPI-anchor</topology>
    </subcellularLocation>
</comment>
<feature type="disulfide bond" evidence="21">
    <location>
        <begin position="375"/>
        <end position="393"/>
    </location>
</feature>
<feature type="binding site" evidence="20">
    <location>
        <position position="107"/>
    </location>
    <ligand>
        <name>Fe(3+)</name>
        <dbReference type="ChEBI" id="CHEBI:29034"/>
        <label>1</label>
    </ligand>
</feature>
<dbReference type="PRINTS" id="PR00422">
    <property type="entry name" value="TRANSFERRIN"/>
</dbReference>
<keyword evidence="15" id="KW-0449">Lipoprotein</keyword>
<evidence type="ECO:0000256" key="3">
    <source>
        <dbReference type="ARBA" id="ARBA00022475"/>
    </source>
</evidence>
<evidence type="ECO:0000256" key="1">
    <source>
        <dbReference type="ARBA" id="ARBA00004609"/>
    </source>
</evidence>
<feature type="binding site" evidence="20">
    <location>
        <position position="207"/>
    </location>
    <ligand>
        <name>Fe(3+)</name>
        <dbReference type="ChEBI" id="CHEBI:29034"/>
        <label>1</label>
    </ligand>
</feature>
<evidence type="ECO:0000313" key="24">
    <source>
        <dbReference type="Proteomes" id="UP000694569"/>
    </source>
</evidence>
<evidence type="ECO:0000256" key="11">
    <source>
        <dbReference type="ARBA" id="ARBA00023065"/>
    </source>
</evidence>
<evidence type="ECO:0000256" key="21">
    <source>
        <dbReference type="PIRSR" id="PIRSR002549-4"/>
    </source>
</evidence>
<organism evidence="23 24">
    <name type="scientific">Leptobrachium leishanense</name>
    <name type="common">Leishan spiny toad</name>
    <dbReference type="NCBI Taxonomy" id="445787"/>
    <lineage>
        <taxon>Eukaryota</taxon>
        <taxon>Metazoa</taxon>
        <taxon>Chordata</taxon>
        <taxon>Craniata</taxon>
        <taxon>Vertebrata</taxon>
        <taxon>Euteleostomi</taxon>
        <taxon>Amphibia</taxon>
        <taxon>Batrachia</taxon>
        <taxon>Anura</taxon>
        <taxon>Pelobatoidea</taxon>
        <taxon>Megophryidae</taxon>
        <taxon>Leptobrachium</taxon>
    </lineage>
</organism>
<evidence type="ECO:0000256" key="13">
    <source>
        <dbReference type="ARBA" id="ARBA00023157"/>
    </source>
</evidence>
<feature type="binding site" evidence="19">
    <location>
        <position position="132"/>
    </location>
    <ligand>
        <name>hydrogencarbonate</name>
        <dbReference type="ChEBI" id="CHEBI:17544"/>
        <label>1</label>
    </ligand>
</feature>
<keyword evidence="4 18" id="KW-0410">Iron transport</keyword>
<feature type="disulfide bond" evidence="21">
    <location>
        <begin position="130"/>
        <end position="213"/>
    </location>
</feature>
<feature type="binding site" evidence="19">
    <location>
        <position position="479"/>
    </location>
    <ligand>
        <name>hydrogencarbonate</name>
        <dbReference type="ChEBI" id="CHEBI:17544"/>
        <label>1</label>
    </ligand>
</feature>
<dbReference type="GO" id="GO:0005769">
    <property type="term" value="C:early endosome"/>
    <property type="evidence" value="ECO:0007669"/>
    <property type="project" value="TreeGrafter"/>
</dbReference>
<evidence type="ECO:0000256" key="15">
    <source>
        <dbReference type="ARBA" id="ARBA00023288"/>
    </source>
</evidence>
<feature type="binding site" evidence="19">
    <location>
        <position position="139"/>
    </location>
    <ligand>
        <name>hydrogencarbonate</name>
        <dbReference type="ChEBI" id="CHEBI:17544"/>
        <label>1</label>
    </ligand>
</feature>
<dbReference type="Gene3D" id="3.40.190.10">
    <property type="entry name" value="Periplasmic binding protein-like II"/>
    <property type="match status" value="4"/>
</dbReference>
<dbReference type="Ensembl" id="ENSLLET00000012274.1">
    <property type="protein sequence ID" value="ENSLLEP00000011801.1"/>
    <property type="gene ID" value="ENSLLEG00000007044.1"/>
</dbReference>
<dbReference type="InterPro" id="IPR001156">
    <property type="entry name" value="Transferrin-like_dom"/>
</dbReference>
<evidence type="ECO:0000256" key="14">
    <source>
        <dbReference type="ARBA" id="ARBA00023180"/>
    </source>
</evidence>
<dbReference type="CDD" id="cd13529">
    <property type="entry name" value="PBP2_transferrin"/>
    <property type="match status" value="1"/>
</dbReference>
<evidence type="ECO:0000256" key="7">
    <source>
        <dbReference type="ARBA" id="ARBA00022729"/>
    </source>
</evidence>
<feature type="binding site" evidence="20">
    <location>
        <position position="445"/>
    </location>
    <ligand>
        <name>Fe(3+)</name>
        <dbReference type="ChEBI" id="CHEBI:29034"/>
        <label>1</label>
    </ligand>
</feature>
<keyword evidence="5" id="KW-0336">GPI-anchor</keyword>
<dbReference type="PIRSF" id="PIRSF002549">
    <property type="entry name" value="Transferrin"/>
    <property type="match status" value="1"/>
</dbReference>
<evidence type="ECO:0000256" key="17">
    <source>
        <dbReference type="ARBA" id="ARBA00072985"/>
    </source>
</evidence>
<evidence type="ECO:0000256" key="20">
    <source>
        <dbReference type="PIRSR" id="PIRSR002549-3"/>
    </source>
</evidence>
<feature type="domain" description="Transferrin-like" evidence="22">
    <location>
        <begin position="362"/>
        <end position="693"/>
    </location>
</feature>
<keyword evidence="14" id="KW-0325">Glycoprotein</keyword>
<reference evidence="23" key="1">
    <citation type="submission" date="2025-08" db="UniProtKB">
        <authorList>
            <consortium name="Ensembl"/>
        </authorList>
    </citation>
    <scope>IDENTIFICATION</scope>
</reference>
<feature type="disulfide bond" evidence="21">
    <location>
        <begin position="591"/>
        <end position="605"/>
    </location>
</feature>
<gene>
    <name evidence="23" type="primary">MELTF</name>
</gene>
<comment type="similarity">
    <text evidence="18">Belongs to the transferrin family.</text>
</comment>
<evidence type="ECO:0000313" key="23">
    <source>
        <dbReference type="Ensembl" id="ENSLLEP00000011801.1"/>
    </source>
</evidence>
<feature type="binding site" evidence="19">
    <location>
        <position position="476"/>
    </location>
    <ligand>
        <name>hydrogencarbonate</name>
        <dbReference type="ChEBI" id="CHEBI:17544"/>
        <label>1</label>
    </ligand>
</feature>
<keyword evidence="7" id="KW-0732">Signal</keyword>
<dbReference type="GO" id="GO:0046872">
    <property type="term" value="F:metal ion binding"/>
    <property type="evidence" value="ECO:0007669"/>
    <property type="project" value="UniProtKB-KW"/>
</dbReference>
<dbReference type="AlphaFoldDB" id="A0A8C5MEC8"/>
<dbReference type="FunFam" id="3.40.190.10:FF:000108">
    <property type="entry name" value="melanotransferrin"/>
    <property type="match status" value="2"/>
</dbReference>
<dbReference type="PROSITE" id="PS00207">
    <property type="entry name" value="TRANSFERRIN_LIKE_3"/>
    <property type="match status" value="2"/>
</dbReference>
<comment type="function">
    <text evidence="16">Involved in iron cellular uptake. Seems to be internalized and then recycled back to the cell membrane. Binds a single atom of iron per subunit. Could also bind zinc.</text>
</comment>
<dbReference type="Pfam" id="PF00405">
    <property type="entry name" value="Transferrin"/>
    <property type="match status" value="2"/>
</dbReference>
<dbReference type="OrthoDB" id="9981115at2759"/>
<proteinExistence type="inferred from homology"/>
<keyword evidence="12" id="KW-0472">Membrane</keyword>
<feature type="disulfide bond" evidence="21">
    <location>
        <begin position="172"/>
        <end position="188"/>
    </location>
</feature>
<evidence type="ECO:0000256" key="19">
    <source>
        <dbReference type="PIRSR" id="PIRSR002549-2"/>
    </source>
</evidence>
<dbReference type="PANTHER" id="PTHR11485">
    <property type="entry name" value="TRANSFERRIN"/>
    <property type="match status" value="1"/>
</dbReference>
<feature type="disulfide bond" evidence="21">
    <location>
        <begin position="498"/>
        <end position="693"/>
    </location>
</feature>
<feature type="disulfide bond" evidence="21">
    <location>
        <begin position="365"/>
        <end position="402"/>
    </location>
</feature>
<keyword evidence="10 18" id="KW-0408">Iron</keyword>
<keyword evidence="13 21" id="KW-1015">Disulfide bond</keyword>
<feature type="binding site" evidence="19">
    <location>
        <position position="478"/>
    </location>
    <ligand>
        <name>hydrogencarbonate</name>
        <dbReference type="ChEBI" id="CHEBI:17544"/>
        <label>1</label>
    </ligand>
</feature>
<feature type="disulfide bond" evidence="21">
    <location>
        <begin position="36"/>
        <end position="54"/>
    </location>
</feature>
<evidence type="ECO:0000256" key="16">
    <source>
        <dbReference type="ARBA" id="ARBA00054140"/>
    </source>
</evidence>
<feature type="disulfide bond" evidence="21">
    <location>
        <begin position="470"/>
        <end position="550"/>
    </location>
</feature>
<dbReference type="PROSITE" id="PS00206">
    <property type="entry name" value="TRANSFERRIN_LIKE_2"/>
    <property type="match status" value="2"/>
</dbReference>
<feature type="disulfide bond" evidence="21">
    <location>
        <begin position="526"/>
        <end position="533"/>
    </location>
</feature>
<dbReference type="GO" id="GO:0098552">
    <property type="term" value="C:side of membrane"/>
    <property type="evidence" value="ECO:0007669"/>
    <property type="project" value="UniProtKB-KW"/>
</dbReference>
<feature type="binding site" evidence="19">
    <location>
        <position position="138"/>
    </location>
    <ligand>
        <name>hydrogencarbonate</name>
        <dbReference type="ChEBI" id="CHEBI:17544"/>
        <label>1</label>
    </ligand>
</feature>
<evidence type="ECO:0000256" key="18">
    <source>
        <dbReference type="PIRNR" id="PIRNR002549"/>
    </source>
</evidence>
<evidence type="ECO:0000256" key="5">
    <source>
        <dbReference type="ARBA" id="ARBA00022622"/>
    </source>
</evidence>
<feature type="binding site" evidence="20">
    <location>
        <position position="613"/>
    </location>
    <ligand>
        <name>Fe(3+)</name>
        <dbReference type="ChEBI" id="CHEBI:29034"/>
        <label>1</label>
    </ligand>
</feature>
<dbReference type="GO" id="GO:0055037">
    <property type="term" value="C:recycling endosome"/>
    <property type="evidence" value="ECO:0007669"/>
    <property type="project" value="TreeGrafter"/>
</dbReference>
<feature type="binding site" evidence="19">
    <location>
        <position position="472"/>
    </location>
    <ligand>
        <name>hydrogencarbonate</name>
        <dbReference type="ChEBI" id="CHEBI:17544"/>
        <label>1</label>
    </ligand>
</feature>
<dbReference type="PANTHER" id="PTHR11485:SF21">
    <property type="entry name" value="MELANOTRANSFERRIN"/>
    <property type="match status" value="1"/>
</dbReference>
<keyword evidence="9" id="KW-0862">Zinc</keyword>
<dbReference type="InterPro" id="IPR016357">
    <property type="entry name" value="Transferrin"/>
</dbReference>
<keyword evidence="6 18" id="KW-0479">Metal-binding</keyword>
<name>A0A8C5MEC8_9ANUR</name>
<protein>
    <recommendedName>
        <fullName evidence="17">Melanotransferrin</fullName>
    </recommendedName>
</protein>
<evidence type="ECO:0000259" key="22">
    <source>
        <dbReference type="PROSITE" id="PS51408"/>
    </source>
</evidence>
<feature type="disulfide bond" evidence="21">
    <location>
        <begin position="254"/>
        <end position="268"/>
    </location>
</feature>
<dbReference type="Proteomes" id="UP000694569">
    <property type="component" value="Unplaced"/>
</dbReference>
<feature type="binding site" evidence="20">
    <location>
        <position position="78"/>
    </location>
    <ligand>
        <name>Fe(3+)</name>
        <dbReference type="ChEBI" id="CHEBI:29034"/>
        <label>1</label>
    </ligand>
</feature>
<evidence type="ECO:0000256" key="2">
    <source>
        <dbReference type="ARBA" id="ARBA00022448"/>
    </source>
</evidence>
<feature type="binding site" evidence="19">
    <location>
        <position position="136"/>
    </location>
    <ligand>
        <name>hydrogencarbonate</name>
        <dbReference type="ChEBI" id="CHEBI:17544"/>
        <label>1</label>
    </ligand>
</feature>
<feature type="domain" description="Transferrin-like" evidence="22">
    <location>
        <begin position="23"/>
        <end position="353"/>
    </location>
</feature>
<evidence type="ECO:0000256" key="12">
    <source>
        <dbReference type="ARBA" id="ARBA00023136"/>
    </source>
</evidence>
<evidence type="ECO:0000256" key="8">
    <source>
        <dbReference type="ARBA" id="ARBA00022737"/>
    </source>
</evidence>